<dbReference type="PROSITE" id="PS00039">
    <property type="entry name" value="DEAD_ATP_HELICASE"/>
    <property type="match status" value="1"/>
</dbReference>
<dbReference type="Gene3D" id="3.40.50.300">
    <property type="entry name" value="P-loop containing nucleotide triphosphate hydrolases"/>
    <property type="match status" value="2"/>
</dbReference>
<dbReference type="GO" id="GO:0005524">
    <property type="term" value="F:ATP binding"/>
    <property type="evidence" value="ECO:0007669"/>
    <property type="project" value="UniProtKB-KW"/>
</dbReference>
<evidence type="ECO:0000256" key="4">
    <source>
        <dbReference type="ARBA" id="ARBA00022806"/>
    </source>
</evidence>
<dbReference type="InterPro" id="IPR011545">
    <property type="entry name" value="DEAD/DEAH_box_helicase_dom"/>
</dbReference>
<proteinExistence type="inferred from homology"/>
<keyword evidence="2 7" id="KW-0547">Nucleotide-binding</keyword>
<dbReference type="SUPFAM" id="SSF52540">
    <property type="entry name" value="P-loop containing nucleoside triphosphate hydrolases"/>
    <property type="match status" value="1"/>
</dbReference>
<dbReference type="InParanoid" id="C1E8T7"/>
<keyword evidence="12" id="KW-1185">Reference proteome</keyword>
<dbReference type="EMBL" id="CP001327">
    <property type="protein sequence ID" value="ACO64212.1"/>
    <property type="molecule type" value="Genomic_DNA"/>
</dbReference>
<dbReference type="FunFam" id="3.40.50.300:FF:000079">
    <property type="entry name" value="probable ATP-dependent RNA helicase DDX17"/>
    <property type="match status" value="1"/>
</dbReference>
<feature type="non-terminal residue" evidence="11">
    <location>
        <position position="1"/>
    </location>
</feature>
<feature type="domain" description="Helicase ATP-binding" evidence="8">
    <location>
        <begin position="79"/>
        <end position="254"/>
    </location>
</feature>
<dbReference type="GO" id="GO:0016787">
    <property type="term" value="F:hydrolase activity"/>
    <property type="evidence" value="ECO:0007669"/>
    <property type="project" value="UniProtKB-KW"/>
</dbReference>
<feature type="domain" description="DEAD-box RNA helicase Q" evidence="10">
    <location>
        <begin position="48"/>
        <end position="76"/>
    </location>
</feature>
<feature type="domain" description="Helicase C-terminal" evidence="9">
    <location>
        <begin position="266"/>
        <end position="434"/>
    </location>
</feature>
<accession>C1E8T7</accession>
<dbReference type="InterPro" id="IPR001650">
    <property type="entry name" value="Helicase_C-like"/>
</dbReference>
<keyword evidence="4 7" id="KW-0347">Helicase</keyword>
<dbReference type="GeneID" id="8244596"/>
<keyword evidence="3 7" id="KW-0378">Hydrolase</keyword>
<dbReference type="FunFam" id="3.40.50.300:FF:000008">
    <property type="entry name" value="ATP-dependent RNA helicase RhlB"/>
    <property type="match status" value="1"/>
</dbReference>
<evidence type="ECO:0000259" key="8">
    <source>
        <dbReference type="PROSITE" id="PS51192"/>
    </source>
</evidence>
<dbReference type="PANTHER" id="PTHR47958">
    <property type="entry name" value="ATP-DEPENDENT RNA HELICASE DBP3"/>
    <property type="match status" value="1"/>
</dbReference>
<dbReference type="OMA" id="STMPKFE"/>
<dbReference type="SMART" id="SM00487">
    <property type="entry name" value="DEXDc"/>
    <property type="match status" value="1"/>
</dbReference>
<dbReference type="Proteomes" id="UP000002009">
    <property type="component" value="Chromosome 6"/>
</dbReference>
<organism evidence="11 12">
    <name type="scientific">Micromonas commoda (strain RCC299 / NOUM17 / CCMP2709)</name>
    <name type="common">Picoplanktonic green alga</name>
    <dbReference type="NCBI Taxonomy" id="296587"/>
    <lineage>
        <taxon>Eukaryota</taxon>
        <taxon>Viridiplantae</taxon>
        <taxon>Chlorophyta</taxon>
        <taxon>Mamiellophyceae</taxon>
        <taxon>Mamiellales</taxon>
        <taxon>Mamiellaceae</taxon>
        <taxon>Micromonas</taxon>
    </lineage>
</organism>
<dbReference type="KEGG" id="mis:MICPUN_82978"/>
<dbReference type="GO" id="GO:0003676">
    <property type="term" value="F:nucleic acid binding"/>
    <property type="evidence" value="ECO:0007669"/>
    <property type="project" value="InterPro"/>
</dbReference>
<dbReference type="PROSITE" id="PS51195">
    <property type="entry name" value="Q_MOTIF"/>
    <property type="match status" value="1"/>
</dbReference>
<dbReference type="GO" id="GO:0003724">
    <property type="term" value="F:RNA helicase activity"/>
    <property type="evidence" value="ECO:0007669"/>
    <property type="project" value="UniProtKB-EC"/>
</dbReference>
<dbReference type="CDD" id="cd18787">
    <property type="entry name" value="SF2_C_DEAD"/>
    <property type="match status" value="1"/>
</dbReference>
<dbReference type="FunCoup" id="C1E8T7">
    <property type="interactions" value="1943"/>
</dbReference>
<dbReference type="STRING" id="296587.C1E8T7"/>
<evidence type="ECO:0000256" key="5">
    <source>
        <dbReference type="ARBA" id="ARBA00022840"/>
    </source>
</evidence>
<evidence type="ECO:0000256" key="3">
    <source>
        <dbReference type="ARBA" id="ARBA00022801"/>
    </source>
</evidence>
<evidence type="ECO:0000313" key="11">
    <source>
        <dbReference type="EMBL" id="ACO64212.1"/>
    </source>
</evidence>
<dbReference type="SMART" id="SM00490">
    <property type="entry name" value="HELICc"/>
    <property type="match status" value="1"/>
</dbReference>
<dbReference type="OrthoDB" id="196131at2759"/>
<dbReference type="AlphaFoldDB" id="C1E8T7"/>
<evidence type="ECO:0000259" key="10">
    <source>
        <dbReference type="PROSITE" id="PS51195"/>
    </source>
</evidence>
<dbReference type="InterPro" id="IPR000629">
    <property type="entry name" value="RNA-helicase_DEAD-box_CS"/>
</dbReference>
<protein>
    <recommendedName>
        <fullName evidence="1">RNA helicase</fullName>
        <ecNumber evidence="1">3.6.4.13</ecNumber>
    </recommendedName>
</protein>
<evidence type="ECO:0000256" key="1">
    <source>
        <dbReference type="ARBA" id="ARBA00012552"/>
    </source>
</evidence>
<gene>
    <name evidence="11" type="ORF">MICPUN_82978</name>
</gene>
<sequence>DWSDAPLFEKNFYLEHPAVASRSEKDVDAFRAARGMRVTGRDPPKPASTFEESSLPAYCVDELAKCGFPSPTPVQSQTWPAALSGRDVISIAETGSGKTLAFLLPAVVHINAQPYLERGDGPIVLILAPTRELAVQIQEQAATFGKSSKIKSACIYGGAPRNAQIAALREGVELCVATPGRLLDLLNAKATNLRRVTYFVLDEADRMLDLGFEPQIRRVERLTRPDRQTLLFTATWPAEVAAAAGDFTNDVVTVRIGGEALRASDNVSQIVEVVDEDDKHAKLVGWLERALGEADAGGWTPRVIVFLSSKARVDSATRRLRHEGFPALSIHGDKTQEEREWVLGEFRAGKSPVMLATDVAARGLDVKDVSLVINYDFPAKMEDYVHRIGRTGRAGAKGAARSMFAAGDARHARSLCGLLQTAGQPVPRELVQFLT</sequence>
<dbReference type="Pfam" id="PF00271">
    <property type="entry name" value="Helicase_C"/>
    <property type="match status" value="1"/>
</dbReference>
<feature type="short sequence motif" description="Q motif" evidence="6">
    <location>
        <begin position="48"/>
        <end position="76"/>
    </location>
</feature>
<dbReference type="InterPro" id="IPR014014">
    <property type="entry name" value="RNA_helicase_DEAD_Q_motif"/>
</dbReference>
<keyword evidence="5 7" id="KW-0067">ATP-binding</keyword>
<evidence type="ECO:0000313" key="12">
    <source>
        <dbReference type="Proteomes" id="UP000002009"/>
    </source>
</evidence>
<reference evidence="11 12" key="1">
    <citation type="journal article" date="2009" name="Science">
        <title>Green evolution and dynamic adaptations revealed by genomes of the marine picoeukaryotes Micromonas.</title>
        <authorList>
            <person name="Worden A.Z."/>
            <person name="Lee J.H."/>
            <person name="Mock T."/>
            <person name="Rouze P."/>
            <person name="Simmons M.P."/>
            <person name="Aerts A.L."/>
            <person name="Allen A.E."/>
            <person name="Cuvelier M.L."/>
            <person name="Derelle E."/>
            <person name="Everett M.V."/>
            <person name="Foulon E."/>
            <person name="Grimwood J."/>
            <person name="Gundlach H."/>
            <person name="Henrissat B."/>
            <person name="Napoli C."/>
            <person name="McDonald S.M."/>
            <person name="Parker M.S."/>
            <person name="Rombauts S."/>
            <person name="Salamov A."/>
            <person name="Von Dassow P."/>
            <person name="Badger J.H."/>
            <person name="Coutinho P.M."/>
            <person name="Demir E."/>
            <person name="Dubchak I."/>
            <person name="Gentemann C."/>
            <person name="Eikrem W."/>
            <person name="Gready J.E."/>
            <person name="John U."/>
            <person name="Lanier W."/>
            <person name="Lindquist E.A."/>
            <person name="Lucas S."/>
            <person name="Mayer K.F."/>
            <person name="Moreau H."/>
            <person name="Not F."/>
            <person name="Otillar R."/>
            <person name="Panaud O."/>
            <person name="Pangilinan J."/>
            <person name="Paulsen I."/>
            <person name="Piegu B."/>
            <person name="Poliakov A."/>
            <person name="Robbens S."/>
            <person name="Schmutz J."/>
            <person name="Toulza E."/>
            <person name="Wyss T."/>
            <person name="Zelensky A."/>
            <person name="Zhou K."/>
            <person name="Armbrust E.V."/>
            <person name="Bhattacharya D."/>
            <person name="Goodenough U.W."/>
            <person name="Van de Peer Y."/>
            <person name="Grigoriev I.V."/>
        </authorList>
    </citation>
    <scope>NUCLEOTIDE SEQUENCE [LARGE SCALE GENOMIC DNA]</scope>
    <source>
        <strain evidence="12">RCC299 / NOUM17</strain>
    </source>
</reference>
<dbReference type="PROSITE" id="PS51194">
    <property type="entry name" value="HELICASE_CTER"/>
    <property type="match status" value="1"/>
</dbReference>
<dbReference type="eggNOG" id="KOG0331">
    <property type="taxonomic scope" value="Eukaryota"/>
</dbReference>
<name>C1E8T7_MICCC</name>
<dbReference type="RefSeq" id="XP_002502954.1">
    <property type="nucleotide sequence ID" value="XM_002502908.1"/>
</dbReference>
<dbReference type="Pfam" id="PF00270">
    <property type="entry name" value="DEAD"/>
    <property type="match status" value="1"/>
</dbReference>
<dbReference type="InterPro" id="IPR014001">
    <property type="entry name" value="Helicase_ATP-bd"/>
</dbReference>
<evidence type="ECO:0000256" key="2">
    <source>
        <dbReference type="ARBA" id="ARBA00022741"/>
    </source>
</evidence>
<comment type="similarity">
    <text evidence="7">Belongs to the DEAD box helicase family.</text>
</comment>
<dbReference type="PROSITE" id="PS51192">
    <property type="entry name" value="HELICASE_ATP_BIND_1"/>
    <property type="match status" value="1"/>
</dbReference>
<dbReference type="EC" id="3.6.4.13" evidence="1"/>
<evidence type="ECO:0000256" key="7">
    <source>
        <dbReference type="RuleBase" id="RU000492"/>
    </source>
</evidence>
<evidence type="ECO:0000259" key="9">
    <source>
        <dbReference type="PROSITE" id="PS51194"/>
    </source>
</evidence>
<evidence type="ECO:0000256" key="6">
    <source>
        <dbReference type="PROSITE-ProRule" id="PRU00552"/>
    </source>
</evidence>
<dbReference type="InterPro" id="IPR027417">
    <property type="entry name" value="P-loop_NTPase"/>
</dbReference>